<keyword evidence="2" id="KW-1185">Reference proteome</keyword>
<reference evidence="1 2" key="1">
    <citation type="submission" date="2014-07" db="EMBL/GenBank/DDBJ databases">
        <title>Comparative genomic insights into amoeba endosymbionts belonging to the families of Holosporaceae and Candidatus Midichloriaceae within Rickettsiales.</title>
        <authorList>
            <person name="Wang Z."/>
            <person name="Wu M."/>
        </authorList>
    </citation>
    <scope>NUCLEOTIDE SEQUENCE [LARGE SCALE GENOMIC DNA]</scope>
    <source>
        <strain evidence="1">PRA3</strain>
    </source>
</reference>
<gene>
    <name evidence="1" type="ORF">ID47_01470</name>
</gene>
<dbReference type="Proteomes" id="UP000028926">
    <property type="component" value="Chromosome"/>
</dbReference>
<protein>
    <submittedName>
        <fullName evidence="1">Uncharacterized protein</fullName>
    </submittedName>
</protein>
<dbReference type="EMBL" id="CP008941">
    <property type="protein sequence ID" value="AIK95693.1"/>
    <property type="molecule type" value="Genomic_DNA"/>
</dbReference>
<dbReference type="AlphaFoldDB" id="A0A077AVK4"/>
<name>A0A077AVK4_9PROT</name>
<accession>A0A077AVK4</accession>
<dbReference type="HOGENOM" id="CLU_334561_0_0_5"/>
<dbReference type="RefSeq" id="WP_038463020.1">
    <property type="nucleotide sequence ID" value="NZ_CP008941.1"/>
</dbReference>
<dbReference type="eggNOG" id="ENOG502ZFSZ">
    <property type="taxonomic scope" value="Bacteria"/>
</dbReference>
<dbReference type="KEGG" id="paca:ID47_01470"/>
<sequence length="853" mass="91341">MTKTMTKTKQPEFFPSSNTMIANTTGINPTLNTSTIPIDTQTSLSITLTNDLGQAFTFNTTALSGSINPNKVPFYITISSNLLTSEEFSALSISSITDGSGNSIAFTSVFTSTQGFNYLCISPNNNLILQNDDYLTINLTMEASANPVGSTGDLTFGLYGEKSNGGHYSNNGVGLPLTLINSSTSGSRLTDQLTVTIGGGQGSNPGSNVIYVSDSTDPIINNLTLTLTNNDPSHPLVTTPVAGATPQFTISFITCGDTGDGSVNALGTSSNIEGILINEVTGIQGGYGWQKPSINTQGLVTTWTLTPDSTNTGLLGPGGSFNIPINDIISYAMPGTTMLYLTYVNIGGYADGSITVPIMKAPSQPTILSFSTDKDSYEFFETVTFNSKVFGASQWTFQINDPSNHQIYYNSDLSGSQVENIPVDFLAKLGDPLLSNLGIYTAKLSNTSGKVETDSLSFTLQNTSTVAINSLNIATDQGWDIQNSSININWNVPDSIPKEGFSLTLWVTAINNGKTLPTPVPINLSNNLLPSQTGSNVELSLSGNLENLQPFDSTQPLTFTLQLMYKGSITVFTATTQTTLITSPLCDLRLIEGGISVDSSGKLLPYASYLSTQWFPPASGEEVQVSIGSYDAEGNYYPLTYAVDGNDYGGSDASNLYTLPATQTSKKFLITSLNPTSAGSAEAICLSATPVSIQDRSRAFSINPTFQAIEVGAPRLILGHSQIQTVEVPGEPPLDPENTYLTINWDIPGSVTDEDFFIAATLVFEGSHWPLSLSTSPSANLSSYSSQYSLSASSGKDTKIYMSLPDSEINKILNEDQIWAYLQVHLYFGNTNKSTLIRFTERKIRVLWGPPYQ</sequence>
<evidence type="ECO:0000313" key="2">
    <source>
        <dbReference type="Proteomes" id="UP000028926"/>
    </source>
</evidence>
<organism evidence="1 2">
    <name type="scientific">Candidatus Odyssella acanthamoebae</name>
    <dbReference type="NCBI Taxonomy" id="91604"/>
    <lineage>
        <taxon>Bacteria</taxon>
        <taxon>Pseudomonadati</taxon>
        <taxon>Pseudomonadota</taxon>
        <taxon>Alphaproteobacteria</taxon>
        <taxon>Holosporales</taxon>
        <taxon>Candidatus Paracaedibacteraceae</taxon>
        <taxon>Candidatus Odyssella</taxon>
    </lineage>
</organism>
<dbReference type="STRING" id="91604.ID47_01470"/>
<evidence type="ECO:0000313" key="1">
    <source>
        <dbReference type="EMBL" id="AIK95693.1"/>
    </source>
</evidence>
<dbReference type="OrthoDB" id="483990at2"/>
<proteinExistence type="predicted"/>